<dbReference type="SMART" id="SM00278">
    <property type="entry name" value="HhH1"/>
    <property type="match status" value="2"/>
</dbReference>
<dbReference type="Pfam" id="PF17782">
    <property type="entry name" value="WHD_DprA"/>
    <property type="match status" value="1"/>
</dbReference>
<feature type="domain" description="Helix-hairpin-helix DNA-binding motif class 1" evidence="2">
    <location>
        <begin position="9"/>
        <end position="28"/>
    </location>
</feature>
<dbReference type="InterPro" id="IPR041614">
    <property type="entry name" value="DprA_WH"/>
</dbReference>
<dbReference type="PANTHER" id="PTHR43022:SF1">
    <property type="entry name" value="PROTEIN SMF"/>
    <property type="match status" value="1"/>
</dbReference>
<gene>
    <name evidence="3" type="ORF">JGI25_00867</name>
</gene>
<dbReference type="NCBIfam" id="TIGR00732">
    <property type="entry name" value="dprA"/>
    <property type="match status" value="1"/>
</dbReference>
<dbReference type="AlphaFoldDB" id="A0A916LKF5"/>
<dbReference type="GO" id="GO:0009294">
    <property type="term" value="P:DNA-mediated transformation"/>
    <property type="evidence" value="ECO:0007669"/>
    <property type="project" value="InterPro"/>
</dbReference>
<dbReference type="SUPFAM" id="SSF102405">
    <property type="entry name" value="MCP/YpsA-like"/>
    <property type="match status" value="1"/>
</dbReference>
<dbReference type="SUPFAM" id="SSF47781">
    <property type="entry name" value="RuvA domain 2-like"/>
    <property type="match status" value="1"/>
</dbReference>
<dbReference type="InterPro" id="IPR003488">
    <property type="entry name" value="DprA"/>
</dbReference>
<evidence type="ECO:0000259" key="2">
    <source>
        <dbReference type="SMART" id="SM00278"/>
    </source>
</evidence>
<protein>
    <submittedName>
        <fullName evidence="3">DNA processing protein</fullName>
    </submittedName>
</protein>
<comment type="similarity">
    <text evidence="1">Belongs to the DprA/Smf family.</text>
</comment>
<reference evidence="3 4" key="1">
    <citation type="submission" date="2015-11" db="EMBL/GenBank/DDBJ databases">
        <authorList>
            <person name="Varghese N."/>
        </authorList>
    </citation>
    <scope>NUCLEOTIDE SEQUENCE [LARGE SCALE GENOMIC DNA]</scope>
    <source>
        <strain evidence="3 4">JGI-25</strain>
    </source>
</reference>
<evidence type="ECO:0000256" key="1">
    <source>
        <dbReference type="ARBA" id="ARBA00006525"/>
    </source>
</evidence>
<accession>A0A916LKF5</accession>
<dbReference type="Proteomes" id="UP000243105">
    <property type="component" value="Unassembled WGS sequence"/>
</dbReference>
<dbReference type="GO" id="GO:0003677">
    <property type="term" value="F:DNA binding"/>
    <property type="evidence" value="ECO:0007669"/>
    <property type="project" value="InterPro"/>
</dbReference>
<dbReference type="Pfam" id="PF14520">
    <property type="entry name" value="HHH_5"/>
    <property type="match status" value="1"/>
</dbReference>
<dbReference type="EMBL" id="CZVV01000049">
    <property type="protein sequence ID" value="CUT01287.1"/>
    <property type="molecule type" value="Genomic_DNA"/>
</dbReference>
<dbReference type="InterPro" id="IPR036388">
    <property type="entry name" value="WH-like_DNA-bd_sf"/>
</dbReference>
<dbReference type="GO" id="GO:0006281">
    <property type="term" value="P:DNA repair"/>
    <property type="evidence" value="ECO:0007669"/>
    <property type="project" value="InterPro"/>
</dbReference>
<dbReference type="Gene3D" id="3.40.50.450">
    <property type="match status" value="1"/>
</dbReference>
<name>A0A916LKF5_KRYT1</name>
<proteinExistence type="inferred from homology"/>
<dbReference type="RefSeq" id="WP_072211855.1">
    <property type="nucleotide sequence ID" value="NZ_CZVV01000049.1"/>
</dbReference>
<dbReference type="Gene3D" id="1.10.10.10">
    <property type="entry name" value="Winged helix-like DNA-binding domain superfamily/Winged helix DNA-binding domain"/>
    <property type="match status" value="1"/>
</dbReference>
<evidence type="ECO:0000313" key="4">
    <source>
        <dbReference type="Proteomes" id="UP000243105"/>
    </source>
</evidence>
<dbReference type="InterPro" id="IPR003583">
    <property type="entry name" value="Hlx-hairpin-Hlx_DNA-bd_motif"/>
</dbReference>
<dbReference type="InterPro" id="IPR010994">
    <property type="entry name" value="RuvA_2-like"/>
</dbReference>
<dbReference type="Pfam" id="PF02481">
    <property type="entry name" value="DNA_processg_A"/>
    <property type="match status" value="1"/>
</dbReference>
<evidence type="ECO:0000313" key="3">
    <source>
        <dbReference type="EMBL" id="CUT01287.1"/>
    </source>
</evidence>
<dbReference type="InterPro" id="IPR057666">
    <property type="entry name" value="DrpA_SLOG"/>
</dbReference>
<organism evidence="3 4">
    <name type="scientific">Kryptobacter tengchongensis</name>
    <dbReference type="NCBI Taxonomy" id="1643429"/>
    <lineage>
        <taxon>Bacteria</taxon>
        <taxon>Pseudomonadati</taxon>
        <taxon>Candidatus Kryptoniota</taxon>
        <taxon>Candidatus Kryptobacter</taxon>
    </lineage>
</organism>
<dbReference type="PANTHER" id="PTHR43022">
    <property type="entry name" value="PROTEIN SMF"/>
    <property type="match status" value="1"/>
</dbReference>
<feature type="domain" description="Helix-hairpin-helix DNA-binding motif class 1" evidence="2">
    <location>
        <begin position="41"/>
        <end position="60"/>
    </location>
</feature>
<sequence>MNIDVRHILQLTTIPGVGPGRIKNLVNYFKETELIFKASISELVKVEGIDKGLAKRIIEMRNQNLKFADEQLLKAEKVKARILTLWDSEYPDLLRKIYDPPIVLFIRGNLVEQDRYSIAIVGTRTPTNYGKIMCEKFAMGLSKMNLTIVSGFARGIDTIAHVSALKSGGRTIAVLGSGVDYIYPPENRKIVDSVISNGAIVSEFPMGAKPDAMNFPKRNRIISGMSIGVLIVETSRTGGAMITAEFANDQNRDVFAIPGNVDNVKSQGTNFLIKHNRAKLVEDVNDIVEEIRSFIQPILKSEPSKPKVEVNVFEAKILEVLSTSEPMHVDKIAELSGLSITDALVHLLSLEFKDLVHQLPGKLFVKKF</sequence>
<comment type="caution">
    <text evidence="3">The sequence shown here is derived from an EMBL/GenBank/DDBJ whole genome shotgun (WGS) entry which is preliminary data.</text>
</comment>